<dbReference type="EMBL" id="BLYI01000027">
    <property type="protein sequence ID" value="GFO84973.1"/>
    <property type="molecule type" value="Genomic_DNA"/>
</dbReference>
<feature type="transmembrane region" description="Helical" evidence="5">
    <location>
        <begin position="45"/>
        <end position="64"/>
    </location>
</feature>
<evidence type="ECO:0000256" key="3">
    <source>
        <dbReference type="ARBA" id="ARBA00022989"/>
    </source>
</evidence>
<organism evidence="6 7">
    <name type="scientific">Anaerostipes butyraticus</name>
    <dbReference type="NCBI Taxonomy" id="645466"/>
    <lineage>
        <taxon>Bacteria</taxon>
        <taxon>Bacillati</taxon>
        <taxon>Bacillota</taxon>
        <taxon>Clostridia</taxon>
        <taxon>Lachnospirales</taxon>
        <taxon>Lachnospiraceae</taxon>
        <taxon>Anaerostipes</taxon>
    </lineage>
</organism>
<comment type="caution">
    <text evidence="6">The sequence shown here is derived from an EMBL/GenBank/DDBJ whole genome shotgun (WGS) entry which is preliminary data.</text>
</comment>
<dbReference type="Proteomes" id="UP000613208">
    <property type="component" value="Unassembled WGS sequence"/>
</dbReference>
<accession>A0A916Q5V5</accession>
<feature type="transmembrane region" description="Helical" evidence="5">
    <location>
        <begin position="71"/>
        <end position="93"/>
    </location>
</feature>
<dbReference type="GO" id="GO:0012505">
    <property type="term" value="C:endomembrane system"/>
    <property type="evidence" value="ECO:0007669"/>
    <property type="project" value="UniProtKB-SubCell"/>
</dbReference>
<evidence type="ECO:0000256" key="5">
    <source>
        <dbReference type="SAM" id="Phobius"/>
    </source>
</evidence>
<evidence type="ECO:0000256" key="1">
    <source>
        <dbReference type="ARBA" id="ARBA00004127"/>
    </source>
</evidence>
<proteinExistence type="predicted"/>
<evidence type="ECO:0000313" key="7">
    <source>
        <dbReference type="Proteomes" id="UP000613208"/>
    </source>
</evidence>
<keyword evidence="4 5" id="KW-0472">Membrane</keyword>
<dbReference type="AlphaFoldDB" id="A0A916Q5V5"/>
<evidence type="ECO:0000256" key="2">
    <source>
        <dbReference type="ARBA" id="ARBA00022692"/>
    </source>
</evidence>
<keyword evidence="7" id="KW-1185">Reference proteome</keyword>
<dbReference type="RefSeq" id="WP_201310679.1">
    <property type="nucleotide sequence ID" value="NZ_BLYI01000027.1"/>
</dbReference>
<dbReference type="InterPro" id="IPR007318">
    <property type="entry name" value="Phopholipid_MeTrfase"/>
</dbReference>
<dbReference type="GO" id="GO:0008168">
    <property type="term" value="F:methyltransferase activity"/>
    <property type="evidence" value="ECO:0007669"/>
    <property type="project" value="UniProtKB-KW"/>
</dbReference>
<sequence>MNGFLLVIPFLLIRFLLLSILDKEAVGRAAYFAPMQGKERTAYWIYQISNVGIFAGLFFLSVLIDFSIQFYMGIFLYSLGLLLCAAAMVSFSSPDHSGFNKNGIYRLSRNPMYLAYFICFLGMCLLTRSLTLLGIVLIFQVSAHWIILAEERWCIEKFGEEYIEYMNQVRRYI</sequence>
<dbReference type="Gene3D" id="1.20.120.1630">
    <property type="match status" value="1"/>
</dbReference>
<gene>
    <name evidence="6" type="ORF">ANBU17_13200</name>
</gene>
<reference evidence="6" key="1">
    <citation type="submission" date="2020-06" db="EMBL/GenBank/DDBJ databases">
        <title>Characterization of fructooligosaccharide metabolism and fructooligosaccharide-degrading enzymes in human commensal butyrate producers.</title>
        <authorList>
            <person name="Tanno H."/>
            <person name="Fujii T."/>
            <person name="Hirano K."/>
            <person name="Maeno S."/>
            <person name="Tonozuka T."/>
            <person name="Sakamoto M."/>
            <person name="Ohkuma M."/>
            <person name="Tochio T."/>
            <person name="Endo A."/>
        </authorList>
    </citation>
    <scope>NUCLEOTIDE SEQUENCE</scope>
    <source>
        <strain evidence="6">JCM 17466</strain>
    </source>
</reference>
<evidence type="ECO:0000256" key="4">
    <source>
        <dbReference type="ARBA" id="ARBA00023136"/>
    </source>
</evidence>
<feature type="transmembrane region" description="Helical" evidence="5">
    <location>
        <begin position="113"/>
        <end position="139"/>
    </location>
</feature>
<protein>
    <submittedName>
        <fullName evidence="6">Phospholipid methyltransferase</fullName>
    </submittedName>
</protein>
<evidence type="ECO:0000313" key="6">
    <source>
        <dbReference type="EMBL" id="GFO84973.1"/>
    </source>
</evidence>
<keyword evidence="6" id="KW-0489">Methyltransferase</keyword>
<keyword evidence="6" id="KW-0808">Transferase</keyword>
<keyword evidence="3 5" id="KW-1133">Transmembrane helix</keyword>
<dbReference type="Pfam" id="PF04191">
    <property type="entry name" value="PEMT"/>
    <property type="match status" value="1"/>
</dbReference>
<name>A0A916Q5V5_9FIRM</name>
<dbReference type="GO" id="GO:0032259">
    <property type="term" value="P:methylation"/>
    <property type="evidence" value="ECO:0007669"/>
    <property type="project" value="UniProtKB-KW"/>
</dbReference>
<comment type="subcellular location">
    <subcellularLocation>
        <location evidence="1">Endomembrane system</location>
        <topology evidence="1">Multi-pass membrane protein</topology>
    </subcellularLocation>
</comment>
<keyword evidence="2 5" id="KW-0812">Transmembrane</keyword>